<dbReference type="Gene3D" id="2.30.180.10">
    <property type="entry name" value="FAS1 domain"/>
    <property type="match status" value="1"/>
</dbReference>
<sequence length="515" mass="58056">MGLAACSDAWNQYYSDKAEDVTTSDQTLGAFLEAEEAFSDFRALLQEAGVLDELDKDQYMTVWAVNNEHFDLSGIGNLEPSHVARYHLNYLAYGENNLKAGLRIPTFNGTYITIGESGALVNESRILSSQRFKNGVVHEIDQIMVPLINMFDYISQLGDDHSMIRDSILSYNSRVFDRRNSTPVGVDPTGNTVYDSVFYTSNPLFEQADFSSEFSQYTLFLPNNQVVEATFDKLKDQYDLMGQVFGAEDSLMAMTWIKEAVFHEGIVEDYNERVDWVSPFGNVWRSTVQEVDTQSGRPLSNGYVFDVTDMKVPNNVIIDRIKSLVHYYGFADEAEKEAYYIFRGCTEIKVTQGDVSPVAGFYYWLMDVTGNPDSEEEFSVEFTPLNYDEATGEVSVVKVPPGEYNLYMGFRSLGHPYVDIYFSSGDAPIADGASPVATEIPAAQSTPWNYDRVNETDPNIRRWNGLGGLVGVVQVEGEEMSTFRIKVKFNKVMAIGAVKRMQIYHWTLKPTANNY</sequence>
<proteinExistence type="predicted"/>
<evidence type="ECO:0000313" key="3">
    <source>
        <dbReference type="Proteomes" id="UP000032900"/>
    </source>
</evidence>
<dbReference type="Proteomes" id="UP000032900">
    <property type="component" value="Unassembled WGS sequence"/>
</dbReference>
<comment type="caution">
    <text evidence="2">The sequence shown here is derived from an EMBL/GenBank/DDBJ whole genome shotgun (WGS) entry which is preliminary data.</text>
</comment>
<dbReference type="STRING" id="1236989.JCM15548_1494"/>
<dbReference type="InterPro" id="IPR000782">
    <property type="entry name" value="FAS1_domain"/>
</dbReference>
<name>A0A0E9LU90_9BACT</name>
<organism evidence="2 3">
    <name type="scientific">Geofilum rubicundum JCM 15548</name>
    <dbReference type="NCBI Taxonomy" id="1236989"/>
    <lineage>
        <taxon>Bacteria</taxon>
        <taxon>Pseudomonadati</taxon>
        <taxon>Bacteroidota</taxon>
        <taxon>Bacteroidia</taxon>
        <taxon>Marinilabiliales</taxon>
        <taxon>Marinilabiliaceae</taxon>
        <taxon>Geofilum</taxon>
    </lineage>
</organism>
<evidence type="ECO:0000313" key="2">
    <source>
        <dbReference type="EMBL" id="GAO28405.1"/>
    </source>
</evidence>
<evidence type="ECO:0000259" key="1">
    <source>
        <dbReference type="PROSITE" id="PS50213"/>
    </source>
</evidence>
<dbReference type="PROSITE" id="PS50213">
    <property type="entry name" value="FAS1"/>
    <property type="match status" value="1"/>
</dbReference>
<keyword evidence="3" id="KW-1185">Reference proteome</keyword>
<dbReference type="SUPFAM" id="SSF82153">
    <property type="entry name" value="FAS1 domain"/>
    <property type="match status" value="1"/>
</dbReference>
<gene>
    <name evidence="2" type="ORF">JCM15548_1494</name>
</gene>
<feature type="domain" description="FAS1" evidence="1">
    <location>
        <begin position="25"/>
        <end position="144"/>
    </location>
</feature>
<dbReference type="EMBL" id="BAZW01000002">
    <property type="protein sequence ID" value="GAO28405.1"/>
    <property type="molecule type" value="Genomic_DNA"/>
</dbReference>
<dbReference type="InterPro" id="IPR036378">
    <property type="entry name" value="FAS1_dom_sf"/>
</dbReference>
<dbReference type="AlphaFoldDB" id="A0A0E9LU90"/>
<protein>
    <recommendedName>
        <fullName evidence="1">FAS1 domain-containing protein</fullName>
    </recommendedName>
</protein>
<dbReference type="Pfam" id="PF02469">
    <property type="entry name" value="Fasciclin"/>
    <property type="match status" value="1"/>
</dbReference>
<accession>A0A0E9LU90</accession>
<reference evidence="2 3" key="1">
    <citation type="journal article" date="2015" name="Microbes Environ.">
        <title>Distribution and evolution of nitrogen fixation genes in the phylum bacteroidetes.</title>
        <authorList>
            <person name="Inoue J."/>
            <person name="Oshima K."/>
            <person name="Suda W."/>
            <person name="Sakamoto M."/>
            <person name="Iino T."/>
            <person name="Noda S."/>
            <person name="Hongoh Y."/>
            <person name="Hattori M."/>
            <person name="Ohkuma M."/>
        </authorList>
    </citation>
    <scope>NUCLEOTIDE SEQUENCE [LARGE SCALE GENOMIC DNA]</scope>
    <source>
        <strain evidence="2">JCM 15548</strain>
    </source>
</reference>